<dbReference type="Proteomes" id="UP000193077">
    <property type="component" value="Unassembled WGS sequence"/>
</dbReference>
<evidence type="ECO:0000256" key="1">
    <source>
        <dbReference type="ARBA" id="ARBA00010396"/>
    </source>
</evidence>
<keyword evidence="5 6" id="KW-0949">S-adenosyl-L-methionine</keyword>
<keyword evidence="2 6" id="KW-0698">rRNA processing</keyword>
<evidence type="ECO:0000256" key="6">
    <source>
        <dbReference type="HAMAP-Rule" id="MF_01007"/>
    </source>
</evidence>
<feature type="binding site" evidence="6">
    <location>
        <position position="115"/>
    </location>
    <ligand>
        <name>S-adenosyl-L-methionine</name>
        <dbReference type="ChEBI" id="CHEBI:59789"/>
    </ligand>
</feature>
<name>A0A1Y5S632_9RHOB</name>
<evidence type="ECO:0000256" key="3">
    <source>
        <dbReference type="ARBA" id="ARBA00022603"/>
    </source>
</evidence>
<evidence type="ECO:0000313" key="8">
    <source>
        <dbReference type="EMBL" id="SLN32850.1"/>
    </source>
</evidence>
<dbReference type="GO" id="GO:0070475">
    <property type="term" value="P:rRNA base methylation"/>
    <property type="evidence" value="ECO:0007669"/>
    <property type="project" value="UniProtKB-UniRule"/>
</dbReference>
<dbReference type="HAMAP" id="MF_01007">
    <property type="entry name" value="16SrRNA_methyltr_H"/>
    <property type="match status" value="1"/>
</dbReference>
<dbReference type="NCBIfam" id="TIGR00006">
    <property type="entry name" value="16S rRNA (cytosine(1402)-N(4))-methyltransferase RsmH"/>
    <property type="match status" value="1"/>
</dbReference>
<feature type="binding site" evidence="6">
    <location>
        <position position="108"/>
    </location>
    <ligand>
        <name>S-adenosyl-L-methionine</name>
        <dbReference type="ChEBI" id="CHEBI:59789"/>
    </ligand>
</feature>
<organism evidence="8 9">
    <name type="scientific">Falsiruegeria litorea R37</name>
    <dbReference type="NCBI Taxonomy" id="1200284"/>
    <lineage>
        <taxon>Bacteria</taxon>
        <taxon>Pseudomonadati</taxon>
        <taxon>Pseudomonadota</taxon>
        <taxon>Alphaproteobacteria</taxon>
        <taxon>Rhodobacterales</taxon>
        <taxon>Roseobacteraceae</taxon>
        <taxon>Falsiruegeria</taxon>
    </lineage>
</organism>
<keyword evidence="6" id="KW-0963">Cytoplasm</keyword>
<dbReference type="GO" id="GO:0005737">
    <property type="term" value="C:cytoplasm"/>
    <property type="evidence" value="ECO:0007669"/>
    <property type="project" value="UniProtKB-SubCell"/>
</dbReference>
<gene>
    <name evidence="6 8" type="primary">rsmH</name>
    <name evidence="8" type="ORF">TRL7639_01440</name>
</gene>
<dbReference type="PIRSF" id="PIRSF004486">
    <property type="entry name" value="MraW"/>
    <property type="match status" value="1"/>
</dbReference>
<feature type="region of interest" description="Disordered" evidence="7">
    <location>
        <begin position="291"/>
        <end position="313"/>
    </location>
</feature>
<dbReference type="SUPFAM" id="SSF81799">
    <property type="entry name" value="Putative methyltransferase TM0872, insert domain"/>
    <property type="match status" value="1"/>
</dbReference>
<evidence type="ECO:0000313" key="9">
    <source>
        <dbReference type="Proteomes" id="UP000193077"/>
    </source>
</evidence>
<dbReference type="Pfam" id="PF01795">
    <property type="entry name" value="Methyltransf_5"/>
    <property type="match status" value="1"/>
</dbReference>
<keyword evidence="3 6" id="KW-0489">Methyltransferase</keyword>
<feature type="binding site" evidence="6">
    <location>
        <position position="65"/>
    </location>
    <ligand>
        <name>S-adenosyl-L-methionine</name>
        <dbReference type="ChEBI" id="CHEBI:59789"/>
    </ligand>
</feature>
<comment type="catalytic activity">
    <reaction evidence="6">
        <text>cytidine(1402) in 16S rRNA + S-adenosyl-L-methionine = N(4)-methylcytidine(1402) in 16S rRNA + S-adenosyl-L-homocysteine + H(+)</text>
        <dbReference type="Rhea" id="RHEA:42928"/>
        <dbReference type="Rhea" id="RHEA-COMP:10286"/>
        <dbReference type="Rhea" id="RHEA-COMP:10287"/>
        <dbReference type="ChEBI" id="CHEBI:15378"/>
        <dbReference type="ChEBI" id="CHEBI:57856"/>
        <dbReference type="ChEBI" id="CHEBI:59789"/>
        <dbReference type="ChEBI" id="CHEBI:74506"/>
        <dbReference type="ChEBI" id="CHEBI:82748"/>
        <dbReference type="EC" id="2.1.1.199"/>
    </reaction>
</comment>
<dbReference type="FunFam" id="1.10.150.170:FF:000003">
    <property type="entry name" value="Ribosomal RNA small subunit methyltransferase H"/>
    <property type="match status" value="1"/>
</dbReference>
<dbReference type="EC" id="2.1.1.199" evidence="6"/>
<dbReference type="Gene3D" id="3.40.50.150">
    <property type="entry name" value="Vaccinia Virus protein VP39"/>
    <property type="match status" value="1"/>
</dbReference>
<evidence type="ECO:0000256" key="4">
    <source>
        <dbReference type="ARBA" id="ARBA00022679"/>
    </source>
</evidence>
<keyword evidence="4 6" id="KW-0808">Transferase</keyword>
<comment type="similarity">
    <text evidence="1 6">Belongs to the methyltransferase superfamily. RsmH family.</text>
</comment>
<dbReference type="GO" id="GO:0071424">
    <property type="term" value="F:rRNA (cytosine-N4-)-methyltransferase activity"/>
    <property type="evidence" value="ECO:0007669"/>
    <property type="project" value="UniProtKB-UniRule"/>
</dbReference>
<evidence type="ECO:0000256" key="5">
    <source>
        <dbReference type="ARBA" id="ARBA00022691"/>
    </source>
</evidence>
<accession>A0A1Y5S632</accession>
<sequence length="338" mass="36428">MARGARNGMAAAANPDQDPHIPVLLRPLLAAISPVSGRWLDGTFGAGGYTRGLLAAGADTVIGVDRDPLAFEMAADWAGDYGDRLVMQAGVFSRMDEYASDLDGVVLDLGVSSMQLDLAERGFSFMKDGPLDMRMSQDGPSAADLVNEASEEDIADILFHYGEERASRRIAKAIVRERTVGAITTTLHLAKIIESCLPRPKPGQSHPATRSFQALRIAVNDEYGELFRGLMAAERALKPGGQLAVVTFHSVEDRMVKRFLQARAGKTGRANRYAPEIAQDAPQFTIKTRKAVGPDDQELEENPRSRSAKLRVAIRTDAPAGAVDGKSIGMPMLKGGKR</sequence>
<protein>
    <recommendedName>
        <fullName evidence="6">Ribosomal RNA small subunit methyltransferase H</fullName>
        <ecNumber evidence="6">2.1.1.199</ecNumber>
    </recommendedName>
    <alternativeName>
        <fullName evidence="6">16S rRNA m(4)C1402 methyltransferase</fullName>
    </alternativeName>
    <alternativeName>
        <fullName evidence="6">rRNA (cytosine-N(4)-)-methyltransferase RsmH</fullName>
    </alternativeName>
</protein>
<comment type="function">
    <text evidence="6">Specifically methylates the N4 position of cytidine in position 1402 (C1402) of 16S rRNA.</text>
</comment>
<dbReference type="InterPro" id="IPR002903">
    <property type="entry name" value="RsmH"/>
</dbReference>
<dbReference type="AlphaFoldDB" id="A0A1Y5S632"/>
<dbReference type="InterPro" id="IPR029063">
    <property type="entry name" value="SAM-dependent_MTases_sf"/>
</dbReference>
<evidence type="ECO:0000256" key="7">
    <source>
        <dbReference type="SAM" id="MobiDB-lite"/>
    </source>
</evidence>
<reference evidence="8 9" key="1">
    <citation type="submission" date="2017-03" db="EMBL/GenBank/DDBJ databases">
        <authorList>
            <person name="Afonso C.L."/>
            <person name="Miller P.J."/>
            <person name="Scott M.A."/>
            <person name="Spackman E."/>
            <person name="Goraichik I."/>
            <person name="Dimitrov K.M."/>
            <person name="Suarez D.L."/>
            <person name="Swayne D.E."/>
        </authorList>
    </citation>
    <scope>NUCLEOTIDE SEQUENCE [LARGE SCALE GENOMIC DNA]</scope>
    <source>
        <strain evidence="8 9">CECT 7639</strain>
    </source>
</reference>
<dbReference type="InterPro" id="IPR023397">
    <property type="entry name" value="SAM-dep_MeTrfase_MraW_recog"/>
</dbReference>
<proteinExistence type="inferred from homology"/>
<dbReference type="PANTHER" id="PTHR11265">
    <property type="entry name" value="S-ADENOSYL-METHYLTRANSFERASE MRAW"/>
    <property type="match status" value="1"/>
</dbReference>
<dbReference type="Gene3D" id="1.10.150.170">
    <property type="entry name" value="Putative methyltransferase TM0872, insert domain"/>
    <property type="match status" value="1"/>
</dbReference>
<keyword evidence="9" id="KW-1185">Reference proteome</keyword>
<comment type="subcellular location">
    <subcellularLocation>
        <location evidence="6">Cytoplasm</location>
    </subcellularLocation>
</comment>
<feature type="binding site" evidence="6">
    <location>
        <begin position="47"/>
        <end position="49"/>
    </location>
    <ligand>
        <name>S-adenosyl-L-methionine</name>
        <dbReference type="ChEBI" id="CHEBI:59789"/>
    </ligand>
</feature>
<evidence type="ECO:0000256" key="2">
    <source>
        <dbReference type="ARBA" id="ARBA00022552"/>
    </source>
</evidence>
<dbReference type="PANTHER" id="PTHR11265:SF0">
    <property type="entry name" value="12S RRNA N4-METHYLCYTIDINE METHYLTRANSFERASE"/>
    <property type="match status" value="1"/>
</dbReference>
<dbReference type="SUPFAM" id="SSF53335">
    <property type="entry name" value="S-adenosyl-L-methionine-dependent methyltransferases"/>
    <property type="match status" value="1"/>
</dbReference>
<feature type="binding site" evidence="6">
    <location>
        <position position="92"/>
    </location>
    <ligand>
        <name>S-adenosyl-L-methionine</name>
        <dbReference type="ChEBI" id="CHEBI:59789"/>
    </ligand>
</feature>
<dbReference type="EMBL" id="FWFO01000001">
    <property type="protein sequence ID" value="SLN32850.1"/>
    <property type="molecule type" value="Genomic_DNA"/>
</dbReference>